<evidence type="ECO:0000259" key="2">
    <source>
        <dbReference type="Pfam" id="PF05257"/>
    </source>
</evidence>
<dbReference type="InterPro" id="IPR038765">
    <property type="entry name" value="Papain-like_cys_pep_sf"/>
</dbReference>
<gene>
    <name evidence="3" type="ordered locus">Tcur_2073</name>
</gene>
<feature type="region of interest" description="Disordered" evidence="1">
    <location>
        <begin position="162"/>
        <end position="194"/>
    </location>
</feature>
<dbReference type="SUPFAM" id="SSF54001">
    <property type="entry name" value="Cysteine proteinases"/>
    <property type="match status" value="1"/>
</dbReference>
<dbReference type="HOGENOM" id="CLU_806391_0_0_11"/>
<dbReference type="OrthoDB" id="5124837at2"/>
<accession>D1AER5</accession>
<evidence type="ECO:0000313" key="4">
    <source>
        <dbReference type="Proteomes" id="UP000001918"/>
    </source>
</evidence>
<dbReference type="AlphaFoldDB" id="D1AER5"/>
<sequence length="344" mass="36682">MDPIGKKLLEVAEKELGYTEKAGGYTKYGAWWAKNVDADHNPYFKTAPWCDMFLAWAADKAGVAEQVGQFAATVDHAKWFKKHGAWGTEPVPGAIVFFDWKGSKDIDAIDHVGIVKKVDGKKIHTIEANVDGIHLREKVRDESIIVGYGYPSKVKVASEGKYTPKHAAPAPSPSELTEARAGEQSVAHTREGAPEEQAFLSGGHDVVLGGLMAFAVVGTVALAAGKSAAAAAAKVPTVPPVRVRKRGKHHRRPVALPAGVSPAQLEETLRESEAATTAMPAISAAVAAAAEDREFWGKIEHLKEDEELAFWDSLHAELTRGGTPAASPRPAVSPGHAVPYSLSP</sequence>
<organism evidence="3 4">
    <name type="scientific">Thermomonospora curvata (strain ATCC 19995 / DSM 43183 / JCM 3096 / KCTC 9072 / NBRC 15933 / NCIMB 10081 / Henssen B9)</name>
    <dbReference type="NCBI Taxonomy" id="471852"/>
    <lineage>
        <taxon>Bacteria</taxon>
        <taxon>Bacillati</taxon>
        <taxon>Actinomycetota</taxon>
        <taxon>Actinomycetes</taxon>
        <taxon>Streptosporangiales</taxon>
        <taxon>Thermomonosporaceae</taxon>
        <taxon>Thermomonospora</taxon>
    </lineage>
</organism>
<keyword evidence="4" id="KW-1185">Reference proteome</keyword>
<name>D1AER5_THECD</name>
<dbReference type="eggNOG" id="COG3942">
    <property type="taxonomic scope" value="Bacteria"/>
</dbReference>
<dbReference type="Proteomes" id="UP000001918">
    <property type="component" value="Chromosome"/>
</dbReference>
<feature type="region of interest" description="Disordered" evidence="1">
    <location>
        <begin position="319"/>
        <end position="344"/>
    </location>
</feature>
<dbReference type="RefSeq" id="WP_012852424.1">
    <property type="nucleotide sequence ID" value="NC_013510.1"/>
</dbReference>
<dbReference type="Pfam" id="PF05257">
    <property type="entry name" value="CHAP"/>
    <property type="match status" value="1"/>
</dbReference>
<dbReference type="EMBL" id="CP001738">
    <property type="protein sequence ID" value="ACY97640.1"/>
    <property type="molecule type" value="Genomic_DNA"/>
</dbReference>
<proteinExistence type="predicted"/>
<feature type="domain" description="Peptidase C51" evidence="2">
    <location>
        <begin position="44"/>
        <end position="129"/>
    </location>
</feature>
<protein>
    <submittedName>
        <fullName evidence="3">CHAP domain containing protein</fullName>
    </submittedName>
</protein>
<dbReference type="KEGG" id="tcu:Tcur_2073"/>
<reference evidence="3 4" key="1">
    <citation type="journal article" date="2011" name="Stand. Genomic Sci.">
        <title>Complete genome sequence of Thermomonospora curvata type strain (B9).</title>
        <authorList>
            <person name="Chertkov O."/>
            <person name="Sikorski J."/>
            <person name="Nolan M."/>
            <person name="Lapidus A."/>
            <person name="Lucas S."/>
            <person name="Del Rio T.G."/>
            <person name="Tice H."/>
            <person name="Cheng J.F."/>
            <person name="Goodwin L."/>
            <person name="Pitluck S."/>
            <person name="Liolios K."/>
            <person name="Ivanova N."/>
            <person name="Mavromatis K."/>
            <person name="Mikhailova N."/>
            <person name="Ovchinnikova G."/>
            <person name="Pati A."/>
            <person name="Chen A."/>
            <person name="Palaniappan K."/>
            <person name="Djao O.D."/>
            <person name="Land M."/>
            <person name="Hauser L."/>
            <person name="Chang Y.J."/>
            <person name="Jeffries C.D."/>
            <person name="Brettin T."/>
            <person name="Han C."/>
            <person name="Detter J.C."/>
            <person name="Rohde M."/>
            <person name="Goker M."/>
            <person name="Woyke T."/>
            <person name="Bristow J."/>
            <person name="Eisen J.A."/>
            <person name="Markowitz V."/>
            <person name="Hugenholtz P."/>
            <person name="Klenk H.P."/>
            <person name="Kyrpides N.C."/>
        </authorList>
    </citation>
    <scope>NUCLEOTIDE SEQUENCE [LARGE SCALE GENOMIC DNA]</scope>
    <source>
        <strain evidence="4">ATCC 19995 / DSM 43183 / JCM 3096 / KCTC 9072 / NBRC 15933 / NCIMB 10081 / Henssen B9</strain>
    </source>
</reference>
<dbReference type="STRING" id="471852.Tcur_2073"/>
<evidence type="ECO:0000256" key="1">
    <source>
        <dbReference type="SAM" id="MobiDB-lite"/>
    </source>
</evidence>
<dbReference type="InterPro" id="IPR007921">
    <property type="entry name" value="CHAP_dom"/>
</dbReference>
<evidence type="ECO:0000313" key="3">
    <source>
        <dbReference type="EMBL" id="ACY97640.1"/>
    </source>
</evidence>